<evidence type="ECO:0000313" key="1">
    <source>
        <dbReference type="EMBL" id="CAG8952201.1"/>
    </source>
</evidence>
<proteinExistence type="predicted"/>
<name>A0A9N9KSA7_9HELO</name>
<evidence type="ECO:0000313" key="2">
    <source>
        <dbReference type="Proteomes" id="UP000696280"/>
    </source>
</evidence>
<keyword evidence="2" id="KW-1185">Reference proteome</keyword>
<protein>
    <submittedName>
        <fullName evidence="1">Uncharacterized protein</fullName>
    </submittedName>
</protein>
<reference evidence="1" key="1">
    <citation type="submission" date="2021-07" db="EMBL/GenBank/DDBJ databases">
        <authorList>
            <person name="Durling M."/>
        </authorList>
    </citation>
    <scope>NUCLEOTIDE SEQUENCE</scope>
</reference>
<accession>A0A9N9KSA7</accession>
<sequence length="163" mass="18965">MTQSASAACEYAGFLLTFSVENSLNKTQKSTRIRNRRWLCIYMLLRRELPVLKSMTRYARRFVDEIFAHNKNEILMNVLRRTRAKGYILNRTQQSLKDRKERIREPKLADESPYIYAGFVVFSGTLRKETRSLTQETLHLPILNGIDLKPILSISIYVFSGSA</sequence>
<dbReference type="Proteomes" id="UP000696280">
    <property type="component" value="Unassembled WGS sequence"/>
</dbReference>
<dbReference type="AlphaFoldDB" id="A0A9N9KSA7"/>
<dbReference type="EMBL" id="CAJVRL010000045">
    <property type="protein sequence ID" value="CAG8952201.1"/>
    <property type="molecule type" value="Genomic_DNA"/>
</dbReference>
<comment type="caution">
    <text evidence="1">The sequence shown here is derived from an EMBL/GenBank/DDBJ whole genome shotgun (WGS) entry which is preliminary data.</text>
</comment>
<gene>
    <name evidence="1" type="ORF">HYFRA_00000941</name>
</gene>
<organism evidence="1 2">
    <name type="scientific">Hymenoscyphus fraxineus</name>
    <dbReference type="NCBI Taxonomy" id="746836"/>
    <lineage>
        <taxon>Eukaryota</taxon>
        <taxon>Fungi</taxon>
        <taxon>Dikarya</taxon>
        <taxon>Ascomycota</taxon>
        <taxon>Pezizomycotina</taxon>
        <taxon>Leotiomycetes</taxon>
        <taxon>Helotiales</taxon>
        <taxon>Helotiaceae</taxon>
        <taxon>Hymenoscyphus</taxon>
    </lineage>
</organism>